<evidence type="ECO:0000256" key="3">
    <source>
        <dbReference type="ARBA" id="ARBA00023163"/>
    </source>
</evidence>
<dbReference type="RefSeq" id="WP_104597746.1">
    <property type="nucleotide sequence ID" value="NZ_MIGV01000007.1"/>
</dbReference>
<dbReference type="PANTHER" id="PTHR43537:SF5">
    <property type="entry name" value="UXU OPERON TRANSCRIPTIONAL REGULATOR"/>
    <property type="match status" value="1"/>
</dbReference>
<keyword evidence="3" id="KW-0804">Transcription</keyword>
<dbReference type="InterPro" id="IPR011711">
    <property type="entry name" value="GntR_C"/>
</dbReference>
<dbReference type="InterPro" id="IPR036390">
    <property type="entry name" value="WH_DNA-bd_sf"/>
</dbReference>
<dbReference type="PRINTS" id="PR00035">
    <property type="entry name" value="HTHGNTR"/>
</dbReference>
<dbReference type="Proteomes" id="UP000238270">
    <property type="component" value="Unassembled WGS sequence"/>
</dbReference>
<accession>A0A2S6Z5S9</accession>
<dbReference type="SMART" id="SM00345">
    <property type="entry name" value="HTH_GNTR"/>
    <property type="match status" value="1"/>
</dbReference>
<dbReference type="Gene3D" id="1.20.120.530">
    <property type="entry name" value="GntR ligand-binding domain-like"/>
    <property type="match status" value="1"/>
</dbReference>
<dbReference type="InterPro" id="IPR036388">
    <property type="entry name" value="WH-like_DNA-bd_sf"/>
</dbReference>
<dbReference type="Pfam" id="PF00392">
    <property type="entry name" value="GntR"/>
    <property type="match status" value="1"/>
</dbReference>
<dbReference type="InterPro" id="IPR000524">
    <property type="entry name" value="Tscrpt_reg_HTH_GntR"/>
</dbReference>
<dbReference type="PANTHER" id="PTHR43537">
    <property type="entry name" value="TRANSCRIPTIONAL REGULATOR, GNTR FAMILY"/>
    <property type="match status" value="1"/>
</dbReference>
<sequence>MSENRLYHSVAAKIRALIDTGEFPVGSRLPGERELAERFGVSRVTVREAEIALEAQGRIVIKIGSGVYVKPRLASDEGALPDVSAFELTAARAVIEAEAAALAASHITDAELDELGGMIQALSAPGLSDAAAADYDRAFHLAIARISGNPVVAHCVQLIWRMRNELPRVREVYARVCHDDGATRVDEHTAILQALQQRDPVAARTAMRNHFQRLFESMLEATENDALAEIRRRTQQDRAHFLAATRT</sequence>
<name>A0A2S6Z5S9_9XANT</name>
<dbReference type="GO" id="GO:0003677">
    <property type="term" value="F:DNA binding"/>
    <property type="evidence" value="ECO:0007669"/>
    <property type="project" value="UniProtKB-KW"/>
</dbReference>
<dbReference type="SUPFAM" id="SSF48008">
    <property type="entry name" value="GntR ligand-binding domain-like"/>
    <property type="match status" value="1"/>
</dbReference>
<gene>
    <name evidence="5" type="ORF">XaplCFBP3122_08815</name>
</gene>
<dbReference type="SUPFAM" id="SSF46785">
    <property type="entry name" value="Winged helix' DNA-binding domain"/>
    <property type="match status" value="1"/>
</dbReference>
<proteinExistence type="predicted"/>
<dbReference type="GO" id="GO:0003700">
    <property type="term" value="F:DNA-binding transcription factor activity"/>
    <property type="evidence" value="ECO:0007669"/>
    <property type="project" value="InterPro"/>
</dbReference>
<keyword evidence="2" id="KW-0238">DNA-binding</keyword>
<protein>
    <submittedName>
        <fullName evidence="5">GntR family transcriptional regulator</fullName>
    </submittedName>
</protein>
<dbReference type="Gene3D" id="1.10.10.10">
    <property type="entry name" value="Winged helix-like DNA-binding domain superfamily/Winged helix DNA-binding domain"/>
    <property type="match status" value="1"/>
</dbReference>
<dbReference type="AlphaFoldDB" id="A0A2S6Z5S9"/>
<dbReference type="EMBL" id="MIGV01000007">
    <property type="protein sequence ID" value="PPT76771.1"/>
    <property type="molecule type" value="Genomic_DNA"/>
</dbReference>
<organism evidence="5 6">
    <name type="scientific">Xanthomonas arboricola pv. populi</name>
    <dbReference type="NCBI Taxonomy" id="487823"/>
    <lineage>
        <taxon>Bacteria</taxon>
        <taxon>Pseudomonadati</taxon>
        <taxon>Pseudomonadota</taxon>
        <taxon>Gammaproteobacteria</taxon>
        <taxon>Lysobacterales</taxon>
        <taxon>Lysobacteraceae</taxon>
        <taxon>Xanthomonas</taxon>
    </lineage>
</organism>
<evidence type="ECO:0000259" key="4">
    <source>
        <dbReference type="PROSITE" id="PS50949"/>
    </source>
</evidence>
<evidence type="ECO:0000256" key="2">
    <source>
        <dbReference type="ARBA" id="ARBA00023125"/>
    </source>
</evidence>
<dbReference type="PROSITE" id="PS50949">
    <property type="entry name" value="HTH_GNTR"/>
    <property type="match status" value="1"/>
</dbReference>
<dbReference type="SMART" id="SM00895">
    <property type="entry name" value="FCD"/>
    <property type="match status" value="1"/>
</dbReference>
<dbReference type="Pfam" id="PF07729">
    <property type="entry name" value="FCD"/>
    <property type="match status" value="1"/>
</dbReference>
<evidence type="ECO:0000313" key="5">
    <source>
        <dbReference type="EMBL" id="PPT76771.1"/>
    </source>
</evidence>
<dbReference type="CDD" id="cd07377">
    <property type="entry name" value="WHTH_GntR"/>
    <property type="match status" value="1"/>
</dbReference>
<evidence type="ECO:0000256" key="1">
    <source>
        <dbReference type="ARBA" id="ARBA00023015"/>
    </source>
</evidence>
<comment type="caution">
    <text evidence="5">The sequence shown here is derived from an EMBL/GenBank/DDBJ whole genome shotgun (WGS) entry which is preliminary data.</text>
</comment>
<evidence type="ECO:0000313" key="6">
    <source>
        <dbReference type="Proteomes" id="UP000238270"/>
    </source>
</evidence>
<dbReference type="InterPro" id="IPR008920">
    <property type="entry name" value="TF_FadR/GntR_C"/>
</dbReference>
<reference evidence="5 6" key="1">
    <citation type="submission" date="2016-08" db="EMBL/GenBank/DDBJ databases">
        <title>Evolution of the type three secretion system and type three effector repertoires in Xanthomonas.</title>
        <authorList>
            <person name="Merda D."/>
            <person name="Briand M."/>
            <person name="Bosis E."/>
            <person name="Rousseau C."/>
            <person name="Portier P."/>
            <person name="Jacques M.-A."/>
            <person name="Fischer-Le Saux M."/>
        </authorList>
    </citation>
    <scope>NUCLEOTIDE SEQUENCE [LARGE SCALE GENOMIC DNA]</scope>
    <source>
        <strain evidence="5 6">CFBP 3122</strain>
    </source>
</reference>
<feature type="domain" description="HTH gntR-type" evidence="4">
    <location>
        <begin position="4"/>
        <end position="72"/>
    </location>
</feature>
<keyword evidence="1" id="KW-0805">Transcription regulation</keyword>